<dbReference type="Proteomes" id="UP000789595">
    <property type="component" value="Unassembled WGS sequence"/>
</dbReference>
<evidence type="ECO:0000256" key="5">
    <source>
        <dbReference type="RuleBase" id="RU003682"/>
    </source>
</evidence>
<evidence type="ECO:0000313" key="8">
    <source>
        <dbReference type="Proteomes" id="UP000789595"/>
    </source>
</evidence>
<keyword evidence="5" id="KW-0560">Oxidoreductase</keyword>
<dbReference type="GO" id="GO:0016491">
    <property type="term" value="F:oxidoreductase activity"/>
    <property type="evidence" value="ECO:0007669"/>
    <property type="project" value="UniProtKB-KW"/>
</dbReference>
<dbReference type="EMBL" id="CAKKNE010000001">
    <property type="protein sequence ID" value="CAH0364032.1"/>
    <property type="molecule type" value="Genomic_DNA"/>
</dbReference>
<dbReference type="PROSITE" id="PS51471">
    <property type="entry name" value="FE2OG_OXY"/>
    <property type="match status" value="1"/>
</dbReference>
<dbReference type="GO" id="GO:0000122">
    <property type="term" value="P:negative regulation of transcription by RNA polymerase II"/>
    <property type="evidence" value="ECO:0007669"/>
    <property type="project" value="TreeGrafter"/>
</dbReference>
<dbReference type="GO" id="GO:0046872">
    <property type="term" value="F:metal ion binding"/>
    <property type="evidence" value="ECO:0007669"/>
    <property type="project" value="UniProtKB-KW"/>
</dbReference>
<name>A0A8J2S3H3_9STRA</name>
<dbReference type="InterPro" id="IPR039774">
    <property type="entry name" value="Sin3-like"/>
</dbReference>
<comment type="caution">
    <text evidence="7">The sequence shown here is derived from an EMBL/GenBank/DDBJ whole genome shotgun (WGS) entry which is preliminary data.</text>
</comment>
<dbReference type="AlphaFoldDB" id="A0A8J2S3H3"/>
<dbReference type="GO" id="GO:0000785">
    <property type="term" value="C:chromatin"/>
    <property type="evidence" value="ECO:0007669"/>
    <property type="project" value="TreeGrafter"/>
</dbReference>
<evidence type="ECO:0000313" key="7">
    <source>
        <dbReference type="EMBL" id="CAH0364032.1"/>
    </source>
</evidence>
<keyword evidence="5" id="KW-0408">Iron</keyword>
<keyword evidence="2" id="KW-0678">Repressor</keyword>
<dbReference type="SUPFAM" id="SSF47762">
    <property type="entry name" value="PAH2 domain"/>
    <property type="match status" value="1"/>
</dbReference>
<feature type="domain" description="Fe2OG dioxygenase" evidence="6">
    <location>
        <begin position="84"/>
        <end position="256"/>
    </location>
</feature>
<dbReference type="Pfam" id="PF02671">
    <property type="entry name" value="PAH"/>
    <property type="match status" value="1"/>
</dbReference>
<dbReference type="InterPro" id="IPR003822">
    <property type="entry name" value="PAH"/>
</dbReference>
<evidence type="ECO:0000256" key="2">
    <source>
        <dbReference type="ARBA" id="ARBA00022491"/>
    </source>
</evidence>
<comment type="similarity">
    <text evidence="5">Belongs to the iron/ascorbate-dependent oxidoreductase family.</text>
</comment>
<dbReference type="InterPro" id="IPR036600">
    <property type="entry name" value="PAH_sf"/>
</dbReference>
<keyword evidence="8" id="KW-1185">Reference proteome</keyword>
<sequence>MRFRKLISGTCRVDAGEWLDTDEDSAWYAGLREAVRRCRDDDDTRHVAYEDFDAAGRALVDNGVARILTAMKDSAFVPRWCRLERHKAFVISYDAAHECSSHAEHVDPGSDVTINCPLTPDDEYEGGELMVRVFPSAPQLRKEADKEDALRYLDQVKAESRDEPEIYNEFLRIMKSYKTAQIGTPKVIRSVSALLAGYPQLLYGFTFIINRYAIEVPALKVTPRRGALVIHGGGVQHGARELTRGARSALIIWTKRACAFENFRRVPDDVQRKHLLPYWTWRDQVAFATATTRCRRLVAPLWAARRVHMDRALDMERLGGVLAQEKIDTIRSIITHSAPPGRDAIAGTISTLVAVSEVALSSVTPAWRKTAKQHEFVLVALDSLLHDVVVMRYRDLPWNLWFDKDLVKSE</sequence>
<accession>A0A8J2S3H3</accession>
<dbReference type="FunFam" id="1.20.1160.11:FF:000001">
    <property type="entry name" value="Paired amphipathic helix protein Sin3"/>
    <property type="match status" value="1"/>
</dbReference>
<dbReference type="PROSITE" id="PS51477">
    <property type="entry name" value="PAH"/>
    <property type="match status" value="1"/>
</dbReference>
<evidence type="ECO:0000256" key="1">
    <source>
        <dbReference type="ARBA" id="ARBA00004123"/>
    </source>
</evidence>
<keyword evidence="5" id="KW-0479">Metal-binding</keyword>
<dbReference type="GO" id="GO:0000118">
    <property type="term" value="C:histone deacetylase complex"/>
    <property type="evidence" value="ECO:0007669"/>
    <property type="project" value="TreeGrafter"/>
</dbReference>
<proteinExistence type="inferred from homology"/>
<dbReference type="GO" id="GO:0003714">
    <property type="term" value="F:transcription corepressor activity"/>
    <property type="evidence" value="ECO:0007669"/>
    <property type="project" value="InterPro"/>
</dbReference>
<dbReference type="Gene3D" id="1.20.1160.11">
    <property type="entry name" value="Paired amphipathic helix"/>
    <property type="match status" value="1"/>
</dbReference>
<evidence type="ECO:0000256" key="3">
    <source>
        <dbReference type="ARBA" id="ARBA00023242"/>
    </source>
</evidence>
<gene>
    <name evidence="7" type="ORF">PECAL_1P03790</name>
</gene>
<organism evidence="7 8">
    <name type="scientific">Pelagomonas calceolata</name>
    <dbReference type="NCBI Taxonomy" id="35677"/>
    <lineage>
        <taxon>Eukaryota</taxon>
        <taxon>Sar</taxon>
        <taxon>Stramenopiles</taxon>
        <taxon>Ochrophyta</taxon>
        <taxon>Pelagophyceae</taxon>
        <taxon>Pelagomonadales</taxon>
        <taxon>Pelagomonadaceae</taxon>
        <taxon>Pelagomonas</taxon>
    </lineage>
</organism>
<evidence type="ECO:0000259" key="6">
    <source>
        <dbReference type="PROSITE" id="PS51471"/>
    </source>
</evidence>
<reference evidence="7" key="1">
    <citation type="submission" date="2021-11" db="EMBL/GenBank/DDBJ databases">
        <authorList>
            <consortium name="Genoscope - CEA"/>
            <person name="William W."/>
        </authorList>
    </citation>
    <scope>NUCLEOTIDE SEQUENCE</scope>
</reference>
<dbReference type="OrthoDB" id="10265969at2759"/>
<dbReference type="Gene3D" id="2.60.120.620">
    <property type="entry name" value="q2cbj1_9rhob like domain"/>
    <property type="match status" value="1"/>
</dbReference>
<evidence type="ECO:0000256" key="4">
    <source>
        <dbReference type="PROSITE-ProRule" id="PRU00810"/>
    </source>
</evidence>
<dbReference type="InterPro" id="IPR005123">
    <property type="entry name" value="Oxoglu/Fe-dep_dioxygenase_dom"/>
</dbReference>
<comment type="subcellular location">
    <subcellularLocation>
        <location evidence="1 4">Nucleus</location>
    </subcellularLocation>
</comment>
<dbReference type="PANTHER" id="PTHR12346:SF0">
    <property type="entry name" value="SIN3A, ISOFORM G"/>
    <property type="match status" value="1"/>
</dbReference>
<protein>
    <recommendedName>
        <fullName evidence="6">Fe2OG dioxygenase domain-containing protein</fullName>
    </recommendedName>
</protein>
<dbReference type="PANTHER" id="PTHR12346">
    <property type="entry name" value="SIN3B-RELATED"/>
    <property type="match status" value="1"/>
</dbReference>
<keyword evidence="3 4" id="KW-0539">Nucleus</keyword>